<evidence type="ECO:0000313" key="2">
    <source>
        <dbReference type="EMBL" id="GJT27078.1"/>
    </source>
</evidence>
<organism evidence="2 3">
    <name type="scientific">Tanacetum coccineum</name>
    <dbReference type="NCBI Taxonomy" id="301880"/>
    <lineage>
        <taxon>Eukaryota</taxon>
        <taxon>Viridiplantae</taxon>
        <taxon>Streptophyta</taxon>
        <taxon>Embryophyta</taxon>
        <taxon>Tracheophyta</taxon>
        <taxon>Spermatophyta</taxon>
        <taxon>Magnoliopsida</taxon>
        <taxon>eudicotyledons</taxon>
        <taxon>Gunneridae</taxon>
        <taxon>Pentapetalae</taxon>
        <taxon>asterids</taxon>
        <taxon>campanulids</taxon>
        <taxon>Asterales</taxon>
        <taxon>Asteraceae</taxon>
        <taxon>Asteroideae</taxon>
        <taxon>Anthemideae</taxon>
        <taxon>Anthemidinae</taxon>
        <taxon>Tanacetum</taxon>
    </lineage>
</organism>
<accession>A0ABQ5CL99</accession>
<reference evidence="2" key="1">
    <citation type="journal article" date="2022" name="Int. J. Mol. Sci.">
        <title>Draft Genome of Tanacetum Coccineum: Genomic Comparison of Closely Related Tanacetum-Family Plants.</title>
        <authorList>
            <person name="Yamashiro T."/>
            <person name="Shiraishi A."/>
            <person name="Nakayama K."/>
            <person name="Satake H."/>
        </authorList>
    </citation>
    <scope>NUCLEOTIDE SEQUENCE</scope>
</reference>
<feature type="compositionally biased region" description="Polar residues" evidence="1">
    <location>
        <begin position="60"/>
        <end position="73"/>
    </location>
</feature>
<keyword evidence="2" id="KW-0695">RNA-directed DNA polymerase</keyword>
<dbReference type="PANTHER" id="PTHR45835:SF99">
    <property type="entry name" value="CHROMO DOMAIN-CONTAINING PROTEIN-RELATED"/>
    <property type="match status" value="1"/>
</dbReference>
<dbReference type="PANTHER" id="PTHR45835">
    <property type="entry name" value="YALI0A06105P"/>
    <property type="match status" value="1"/>
</dbReference>
<reference evidence="2" key="2">
    <citation type="submission" date="2022-01" db="EMBL/GenBank/DDBJ databases">
        <authorList>
            <person name="Yamashiro T."/>
            <person name="Shiraishi A."/>
            <person name="Satake H."/>
            <person name="Nakayama K."/>
        </authorList>
    </citation>
    <scope>NUCLEOTIDE SEQUENCE</scope>
</reference>
<feature type="compositionally biased region" description="Basic residues" evidence="1">
    <location>
        <begin position="1"/>
        <end position="18"/>
    </location>
</feature>
<name>A0ABQ5CL99_9ASTR</name>
<protein>
    <submittedName>
        <fullName evidence="2">Reverse transcriptase domain-containing protein</fullName>
    </submittedName>
</protein>
<dbReference type="Proteomes" id="UP001151760">
    <property type="component" value="Unassembled WGS sequence"/>
</dbReference>
<proteinExistence type="predicted"/>
<sequence length="132" mass="15129">MMKSKKQAAKRNDKKTKTHCLEAKRNNEAKRSVLKQNATNEAKRNVLRQNAMNEAKRNVLRQNASKNTPSDKQNAAKKKSSNFLVKAEHQRPSGLLVQPAIPEWKWDNITMDFITKLPKSSQGFDTIWVIVD</sequence>
<dbReference type="EMBL" id="BQNB010014346">
    <property type="protein sequence ID" value="GJT27078.1"/>
    <property type="molecule type" value="Genomic_DNA"/>
</dbReference>
<feature type="region of interest" description="Disordered" evidence="1">
    <location>
        <begin position="1"/>
        <end position="92"/>
    </location>
</feature>
<dbReference type="GO" id="GO:0003964">
    <property type="term" value="F:RNA-directed DNA polymerase activity"/>
    <property type="evidence" value="ECO:0007669"/>
    <property type="project" value="UniProtKB-KW"/>
</dbReference>
<keyword evidence="3" id="KW-1185">Reference proteome</keyword>
<gene>
    <name evidence="2" type="ORF">Tco_0907353</name>
</gene>
<evidence type="ECO:0000256" key="1">
    <source>
        <dbReference type="SAM" id="MobiDB-lite"/>
    </source>
</evidence>
<keyword evidence="2" id="KW-0808">Transferase</keyword>
<evidence type="ECO:0000313" key="3">
    <source>
        <dbReference type="Proteomes" id="UP001151760"/>
    </source>
</evidence>
<feature type="compositionally biased region" description="Basic and acidic residues" evidence="1">
    <location>
        <begin position="19"/>
        <end position="31"/>
    </location>
</feature>
<comment type="caution">
    <text evidence="2">The sequence shown here is derived from an EMBL/GenBank/DDBJ whole genome shotgun (WGS) entry which is preliminary data.</text>
</comment>
<keyword evidence="2" id="KW-0548">Nucleotidyltransferase</keyword>